<proteinExistence type="predicted"/>
<sequence length="190" mass="21380">MPSRKKAKGRARRAVKEAKAKKEEDSHTVVAAADQRQEGSLEAQMQRHQINAITEKKCCLHGIAPVSPSDVKICNDFIHKFIAVLTSIEDLSDSFTAATAVTKEEYTDVYSFKLESVVSILLSDGTQCILVGNNKLARLYAVLACHFEEWIAVKVRKTKPIFSWSKVYELLDSDIHTLVSYYRKRIPVHA</sequence>
<keyword evidence="3" id="KW-1185">Reference proteome</keyword>
<comment type="caution">
    <text evidence="2">The sequence shown here is derived from an EMBL/GenBank/DDBJ whole genome shotgun (WGS) entry which is preliminary data.</text>
</comment>
<evidence type="ECO:0000256" key="1">
    <source>
        <dbReference type="SAM" id="MobiDB-lite"/>
    </source>
</evidence>
<dbReference type="EMBL" id="JATAAI010000029">
    <property type="protein sequence ID" value="KAK1736235.1"/>
    <property type="molecule type" value="Genomic_DNA"/>
</dbReference>
<feature type="compositionally biased region" description="Basic residues" evidence="1">
    <location>
        <begin position="1"/>
        <end position="13"/>
    </location>
</feature>
<gene>
    <name evidence="2" type="ORF">QTG54_012835</name>
</gene>
<feature type="region of interest" description="Disordered" evidence="1">
    <location>
        <begin position="1"/>
        <end position="29"/>
    </location>
</feature>
<dbReference type="Proteomes" id="UP001224775">
    <property type="component" value="Unassembled WGS sequence"/>
</dbReference>
<evidence type="ECO:0000313" key="2">
    <source>
        <dbReference type="EMBL" id="KAK1736235.1"/>
    </source>
</evidence>
<name>A0AAD8XZI6_9STRA</name>
<dbReference type="AlphaFoldDB" id="A0AAD8XZI6"/>
<evidence type="ECO:0000313" key="3">
    <source>
        <dbReference type="Proteomes" id="UP001224775"/>
    </source>
</evidence>
<reference evidence="2" key="1">
    <citation type="submission" date="2023-06" db="EMBL/GenBank/DDBJ databases">
        <title>Survivors Of The Sea: Transcriptome response of Skeletonema marinoi to long-term dormancy.</title>
        <authorList>
            <person name="Pinder M.I.M."/>
            <person name="Kourtchenko O."/>
            <person name="Robertson E.K."/>
            <person name="Larsson T."/>
            <person name="Maumus F."/>
            <person name="Osuna-Cruz C.M."/>
            <person name="Vancaester E."/>
            <person name="Stenow R."/>
            <person name="Vandepoele K."/>
            <person name="Ploug H."/>
            <person name="Bruchert V."/>
            <person name="Godhe A."/>
            <person name="Topel M."/>
        </authorList>
    </citation>
    <scope>NUCLEOTIDE SEQUENCE</scope>
    <source>
        <strain evidence="2">R05AC</strain>
    </source>
</reference>
<feature type="compositionally biased region" description="Basic and acidic residues" evidence="1">
    <location>
        <begin position="14"/>
        <end position="27"/>
    </location>
</feature>
<protein>
    <submittedName>
        <fullName evidence="2">Uncharacterized protein</fullName>
    </submittedName>
</protein>
<organism evidence="2 3">
    <name type="scientific">Skeletonema marinoi</name>
    <dbReference type="NCBI Taxonomy" id="267567"/>
    <lineage>
        <taxon>Eukaryota</taxon>
        <taxon>Sar</taxon>
        <taxon>Stramenopiles</taxon>
        <taxon>Ochrophyta</taxon>
        <taxon>Bacillariophyta</taxon>
        <taxon>Coscinodiscophyceae</taxon>
        <taxon>Thalassiosirophycidae</taxon>
        <taxon>Thalassiosirales</taxon>
        <taxon>Skeletonemataceae</taxon>
        <taxon>Skeletonema</taxon>
        <taxon>Skeletonema marinoi-dohrnii complex</taxon>
    </lineage>
</organism>
<accession>A0AAD8XZI6</accession>